<sequence>MSTQSDESGAMSWLRNSPLRASLGKLRPSSYPPKDSDPSACYDSFRKHWQQAMEIIVRTKPPVGYPIQDDVWGVVNHLKHMVTFLVWEHNKQQSNFPCLEHLLSENLLDTLFTWSVHTGRRKNKHLLPVRERTNTSSLSEKGTNTSLLSEKGTNTSLMSEKGTNTSLMSEKGTNTSLMSEKGTNTSSLSEKEQTPPYCQRKEQTPPYCQRKEQTPPYCQRKEQTPPYSQTTQIKCKMYRYDLRLEQLKMFETLVSNSQHHLLEHESFHRPLLKLLALCSEDWFSMEEEKKLEVEKKLVDLLDHLCISLMHNTELLGLFFHSSSHQGPDRFIIFSLLIPFVHREGAIGHQARDALLKCVSLSMMNEYVGTYIADHSDMCLV</sequence>
<dbReference type="Proteomes" id="UP001153148">
    <property type="component" value="Unassembled WGS sequence"/>
</dbReference>
<feature type="compositionally biased region" description="Polar residues" evidence="1">
    <location>
        <begin position="134"/>
        <end position="188"/>
    </location>
</feature>
<feature type="region of interest" description="Disordered" evidence="1">
    <location>
        <begin position="129"/>
        <end position="213"/>
    </location>
</feature>
<proteinExistence type="predicted"/>
<feature type="compositionally biased region" description="Basic and acidic residues" evidence="1">
    <location>
        <begin position="189"/>
        <end position="213"/>
    </location>
</feature>
<dbReference type="InterPro" id="IPR019384">
    <property type="entry name" value="FHIP"/>
</dbReference>
<keyword evidence="3" id="KW-1185">Reference proteome</keyword>
<gene>
    <name evidence="2" type="ORF">TPAB3V08_LOCUS8801</name>
</gene>
<dbReference type="EMBL" id="CAJPIN010017502">
    <property type="protein sequence ID" value="CAG2061848.1"/>
    <property type="molecule type" value="Genomic_DNA"/>
</dbReference>
<comment type="caution">
    <text evidence="2">The sequence shown here is derived from an EMBL/GenBank/DDBJ whole genome shotgun (WGS) entry which is preliminary data.</text>
</comment>
<evidence type="ECO:0000256" key="1">
    <source>
        <dbReference type="SAM" id="MobiDB-lite"/>
    </source>
</evidence>
<dbReference type="Pfam" id="PF10257">
    <property type="entry name" value="RAI16-like"/>
    <property type="match status" value="1"/>
</dbReference>
<accession>A0ABN7P213</accession>
<dbReference type="PANTHER" id="PTHR21705:SF11">
    <property type="entry name" value="FHIP FAMILY PROTEIN CG3558"/>
    <property type="match status" value="1"/>
</dbReference>
<evidence type="ECO:0000313" key="2">
    <source>
        <dbReference type="EMBL" id="CAG2061848.1"/>
    </source>
</evidence>
<evidence type="ECO:0000313" key="3">
    <source>
        <dbReference type="Proteomes" id="UP001153148"/>
    </source>
</evidence>
<dbReference type="PANTHER" id="PTHR21705">
    <property type="entry name" value="RAI16 PROTEIN-RELATED"/>
    <property type="match status" value="1"/>
</dbReference>
<protein>
    <submittedName>
        <fullName evidence="2">Uncharacterized protein</fullName>
    </submittedName>
</protein>
<organism evidence="2 3">
    <name type="scientific">Timema podura</name>
    <name type="common">Walking stick</name>
    <dbReference type="NCBI Taxonomy" id="61482"/>
    <lineage>
        <taxon>Eukaryota</taxon>
        <taxon>Metazoa</taxon>
        <taxon>Ecdysozoa</taxon>
        <taxon>Arthropoda</taxon>
        <taxon>Hexapoda</taxon>
        <taxon>Insecta</taxon>
        <taxon>Pterygota</taxon>
        <taxon>Neoptera</taxon>
        <taxon>Polyneoptera</taxon>
        <taxon>Phasmatodea</taxon>
        <taxon>Timematodea</taxon>
        <taxon>Timematoidea</taxon>
        <taxon>Timematidae</taxon>
        <taxon>Timema</taxon>
    </lineage>
</organism>
<reference evidence="2" key="1">
    <citation type="submission" date="2021-03" db="EMBL/GenBank/DDBJ databases">
        <authorList>
            <person name="Tran Van P."/>
        </authorList>
    </citation>
    <scope>NUCLEOTIDE SEQUENCE</scope>
</reference>
<name>A0ABN7P213_TIMPD</name>